<keyword evidence="4" id="KW-0456">Lyase</keyword>
<dbReference type="EMBL" id="QWLV01000005">
    <property type="protein sequence ID" value="RHW17264.1"/>
    <property type="molecule type" value="Genomic_DNA"/>
</dbReference>
<keyword evidence="2" id="KW-0479">Metal-binding</keyword>
<evidence type="ECO:0000256" key="1">
    <source>
        <dbReference type="ARBA" id="ARBA00005495"/>
    </source>
</evidence>
<evidence type="ECO:0000259" key="6">
    <source>
        <dbReference type="PROSITE" id="PS51891"/>
    </source>
</evidence>
<name>A0A396RLM6_9SPHN</name>
<feature type="region of interest" description="Disordered" evidence="5">
    <location>
        <begin position="129"/>
        <end position="149"/>
    </location>
</feature>
<dbReference type="OrthoDB" id="7186766at2"/>
<evidence type="ECO:0000256" key="3">
    <source>
        <dbReference type="ARBA" id="ARBA00022833"/>
    </source>
</evidence>
<accession>A0A396RLM6</accession>
<dbReference type="Proteomes" id="UP000266693">
    <property type="component" value="Unassembled WGS sequence"/>
</dbReference>
<dbReference type="RefSeq" id="WP_118864431.1">
    <property type="nucleotide sequence ID" value="NZ_QWLV01000005.1"/>
</dbReference>
<dbReference type="GO" id="GO:0046872">
    <property type="term" value="F:metal ion binding"/>
    <property type="evidence" value="ECO:0007669"/>
    <property type="project" value="UniProtKB-KW"/>
</dbReference>
<dbReference type="AlphaFoldDB" id="A0A396RLM6"/>
<dbReference type="Pfam" id="PF04828">
    <property type="entry name" value="GFA"/>
    <property type="match status" value="1"/>
</dbReference>
<feature type="domain" description="CENP-V/GFA" evidence="6">
    <location>
        <begin position="7"/>
        <end position="123"/>
    </location>
</feature>
<comment type="similarity">
    <text evidence="1">Belongs to the Gfa family.</text>
</comment>
<dbReference type="GO" id="GO:0016846">
    <property type="term" value="F:carbon-sulfur lyase activity"/>
    <property type="evidence" value="ECO:0007669"/>
    <property type="project" value="InterPro"/>
</dbReference>
<dbReference type="PANTHER" id="PTHR33337">
    <property type="entry name" value="GFA DOMAIN-CONTAINING PROTEIN"/>
    <property type="match status" value="1"/>
</dbReference>
<dbReference type="PANTHER" id="PTHR33337:SF40">
    <property type="entry name" value="CENP-V_GFA DOMAIN-CONTAINING PROTEIN-RELATED"/>
    <property type="match status" value="1"/>
</dbReference>
<dbReference type="PROSITE" id="PS51891">
    <property type="entry name" value="CENP_V_GFA"/>
    <property type="match status" value="1"/>
</dbReference>
<reference evidence="7 8" key="1">
    <citation type="submission" date="2018-08" db="EMBL/GenBank/DDBJ databases">
        <title>The multiple taxonomic identification of Sphingomonas gilva.</title>
        <authorList>
            <person name="Zhu D."/>
            <person name="Zheng S."/>
        </authorList>
    </citation>
    <scope>NUCLEOTIDE SEQUENCE [LARGE SCALE GENOMIC DNA]</scope>
    <source>
        <strain evidence="7 8">ZDH117</strain>
    </source>
</reference>
<keyword evidence="3" id="KW-0862">Zinc</keyword>
<gene>
    <name evidence="7" type="ORF">D1610_12040</name>
</gene>
<comment type="caution">
    <text evidence="7">The sequence shown here is derived from an EMBL/GenBank/DDBJ whole genome shotgun (WGS) entry which is preliminary data.</text>
</comment>
<protein>
    <submittedName>
        <fullName evidence="7">GFA family protein</fullName>
    </submittedName>
</protein>
<keyword evidence="8" id="KW-1185">Reference proteome</keyword>
<dbReference type="InterPro" id="IPR011057">
    <property type="entry name" value="Mss4-like_sf"/>
</dbReference>
<evidence type="ECO:0000256" key="2">
    <source>
        <dbReference type="ARBA" id="ARBA00022723"/>
    </source>
</evidence>
<organism evidence="7 8">
    <name type="scientific">Sphingomonas gilva</name>
    <dbReference type="NCBI Taxonomy" id="2305907"/>
    <lineage>
        <taxon>Bacteria</taxon>
        <taxon>Pseudomonadati</taxon>
        <taxon>Pseudomonadota</taxon>
        <taxon>Alphaproteobacteria</taxon>
        <taxon>Sphingomonadales</taxon>
        <taxon>Sphingomonadaceae</taxon>
        <taxon>Sphingomonas</taxon>
    </lineage>
</organism>
<dbReference type="SUPFAM" id="SSF51316">
    <property type="entry name" value="Mss4-like"/>
    <property type="match status" value="1"/>
</dbReference>
<evidence type="ECO:0000313" key="7">
    <source>
        <dbReference type="EMBL" id="RHW17264.1"/>
    </source>
</evidence>
<evidence type="ECO:0000256" key="5">
    <source>
        <dbReference type="SAM" id="MobiDB-lite"/>
    </source>
</evidence>
<proteinExistence type="inferred from homology"/>
<evidence type="ECO:0000313" key="8">
    <source>
        <dbReference type="Proteomes" id="UP000266693"/>
    </source>
</evidence>
<dbReference type="Gene3D" id="3.90.1590.10">
    <property type="entry name" value="glutathione-dependent formaldehyde- activating enzyme (gfa)"/>
    <property type="match status" value="1"/>
</dbReference>
<dbReference type="InterPro" id="IPR006913">
    <property type="entry name" value="CENP-V/GFA"/>
</dbReference>
<evidence type="ECO:0000256" key="4">
    <source>
        <dbReference type="ARBA" id="ARBA00023239"/>
    </source>
</evidence>
<sequence>MSTDTRLAGGCACGAVRYSLADPYDTGWCHCRVCQRTSGAPAIAFTTARRADFRWESGEPRIYRTTSFGQRRFCGACGTTLTIEVDFQPDELDVAAATLDDPNAVRPGFHIFCAEAVAWAPIDDGLPRHDKFRPDTRGLPPGATEPGVD</sequence>